<dbReference type="PROSITE" id="PS51257">
    <property type="entry name" value="PROKAR_LIPOPROTEIN"/>
    <property type="match status" value="1"/>
</dbReference>
<feature type="chain" id="PRO_5045125926" evidence="1">
    <location>
        <begin position="22"/>
        <end position="276"/>
    </location>
</feature>
<dbReference type="Proteomes" id="UP000636110">
    <property type="component" value="Unassembled WGS sequence"/>
</dbReference>
<accession>A0ABR6EYQ0</accession>
<feature type="signal peptide" evidence="1">
    <location>
        <begin position="1"/>
        <end position="21"/>
    </location>
</feature>
<evidence type="ECO:0000256" key="1">
    <source>
        <dbReference type="SAM" id="SignalP"/>
    </source>
</evidence>
<name>A0ABR6EYQ0_9SPHI</name>
<evidence type="ECO:0000313" key="3">
    <source>
        <dbReference type="Proteomes" id="UP000636110"/>
    </source>
</evidence>
<keyword evidence="3" id="KW-1185">Reference proteome</keyword>
<evidence type="ECO:0000313" key="2">
    <source>
        <dbReference type="EMBL" id="MBB2150147.1"/>
    </source>
</evidence>
<comment type="caution">
    <text evidence="2">The sequence shown here is derived from an EMBL/GenBank/DDBJ whole genome shotgun (WGS) entry which is preliminary data.</text>
</comment>
<protein>
    <submittedName>
        <fullName evidence="2">Uncharacterized protein</fullName>
    </submittedName>
</protein>
<sequence length="276" mass="30669">MKKIMMLFSATLLLSSCSRYYVSTLESSTARKSEETGVFTFENDTLAVTYNFNGKNAPVSIEMYNKLNEPLYIDWQKSALIKGDKAVSFLGREVSIKADISGYSMNFSNEKAFNDLRFHDSALKGSAELPEVISFIPPKSRISRTLLKLAEAHNYKSLPDSVYKKSFISLNDRPGIWAKAATFSPQNSPLSFKSYLTIFTEQEDKRKNFSLVQDFYLSTLVKSFVNPKSMTSVEQKPGNIFYNSESTGYGKTMTGVAIGAIVMVGAAAESSLPVSK</sequence>
<reference evidence="2 3" key="1">
    <citation type="submission" date="2019-11" db="EMBL/GenBank/DDBJ databases">
        <title>Description of Pedobacter sp. LMG 31462T.</title>
        <authorList>
            <person name="Carlier A."/>
            <person name="Qi S."/>
            <person name="Vandamme P."/>
        </authorList>
    </citation>
    <scope>NUCLEOTIDE SEQUENCE [LARGE SCALE GENOMIC DNA]</scope>
    <source>
        <strain evidence="2 3">LMG 31462</strain>
    </source>
</reference>
<gene>
    <name evidence="2" type="ORF">GM920_14700</name>
</gene>
<dbReference type="EMBL" id="WNXC01000005">
    <property type="protein sequence ID" value="MBB2150147.1"/>
    <property type="molecule type" value="Genomic_DNA"/>
</dbReference>
<keyword evidence="1" id="KW-0732">Signal</keyword>
<proteinExistence type="predicted"/>
<dbReference type="RefSeq" id="WP_182958752.1">
    <property type="nucleotide sequence ID" value="NZ_WNXC01000005.1"/>
</dbReference>
<organism evidence="2 3">
    <name type="scientific">Pedobacter gandavensis</name>
    <dbReference type="NCBI Taxonomy" id="2679963"/>
    <lineage>
        <taxon>Bacteria</taxon>
        <taxon>Pseudomonadati</taxon>
        <taxon>Bacteroidota</taxon>
        <taxon>Sphingobacteriia</taxon>
        <taxon>Sphingobacteriales</taxon>
        <taxon>Sphingobacteriaceae</taxon>
        <taxon>Pedobacter</taxon>
    </lineage>
</organism>